<evidence type="ECO:0000259" key="3">
    <source>
        <dbReference type="Pfam" id="PF01471"/>
    </source>
</evidence>
<evidence type="ECO:0000256" key="2">
    <source>
        <dbReference type="SAM" id="Phobius"/>
    </source>
</evidence>
<comment type="caution">
    <text evidence="4">The sequence shown here is derived from an EMBL/GenBank/DDBJ whole genome shotgun (WGS) entry which is preliminary data.</text>
</comment>
<name>A0ABQ2QXA7_9ACTN</name>
<dbReference type="InterPro" id="IPR002477">
    <property type="entry name" value="Peptidoglycan-bd-like"/>
</dbReference>
<feature type="compositionally biased region" description="Low complexity" evidence="1">
    <location>
        <begin position="1"/>
        <end position="19"/>
    </location>
</feature>
<evidence type="ECO:0000256" key="1">
    <source>
        <dbReference type="SAM" id="MobiDB-lite"/>
    </source>
</evidence>
<keyword evidence="2" id="KW-1133">Transmembrane helix</keyword>
<dbReference type="EMBL" id="BMQJ01000006">
    <property type="protein sequence ID" value="GGP98489.1"/>
    <property type="molecule type" value="Genomic_DNA"/>
</dbReference>
<evidence type="ECO:0000313" key="5">
    <source>
        <dbReference type="Proteomes" id="UP000611554"/>
    </source>
</evidence>
<protein>
    <submittedName>
        <fullName evidence="4">Peptidoglycan-binding protein</fullName>
    </submittedName>
</protein>
<dbReference type="Gene3D" id="1.10.101.10">
    <property type="entry name" value="PGBD-like superfamily/PGBD"/>
    <property type="match status" value="1"/>
</dbReference>
<dbReference type="Gene3D" id="2.40.420.20">
    <property type="match status" value="1"/>
</dbReference>
<dbReference type="PANTHER" id="PTHR30469">
    <property type="entry name" value="MULTIDRUG RESISTANCE PROTEIN MDTA"/>
    <property type="match status" value="1"/>
</dbReference>
<gene>
    <name evidence="4" type="ORF">GCM10010140_30880</name>
</gene>
<dbReference type="InterPro" id="IPR036366">
    <property type="entry name" value="PGBDSf"/>
</dbReference>
<sequence length="376" mass="38608">MDTATPGEGPGATAATATARPRRRAGRLAVLPVLGLVLAGAAVVVNGADRPGGGDATGTAAAVRPPATAVVTRETLQDTRDADGELGYGPATALVSRRPGTVTWLPDSGARITRGRSLYRIDDDPVVLMYGSPPAYRDLRPGVEGPDVESLERNLRALGYDGFTVDDEYTSATAAAVTRWQEDRGLAGTGVVELGRVVFAPSAVRVESLDVQAGQPVAPGQKVLSHTGTAKVVTVRLKTEDQRVAEKGAKVSVTLPGGGTVGGRVTDVSTVIVPGEGRDAEPETELEALVSLDGRRAAEGLDRAAVDVTFTASRRRNVLAVPVAALVALREGGFGVEVVEGSASRHVAVRTGLFAGGRVEVSGEGLAEGVTVGMPE</sequence>
<feature type="region of interest" description="Disordered" evidence="1">
    <location>
        <begin position="1"/>
        <end position="22"/>
    </location>
</feature>
<feature type="domain" description="Peptidoglycan binding-like" evidence="3">
    <location>
        <begin position="145"/>
        <end position="192"/>
    </location>
</feature>
<keyword evidence="2" id="KW-0472">Membrane</keyword>
<reference evidence="5" key="1">
    <citation type="journal article" date="2019" name="Int. J. Syst. Evol. Microbiol.">
        <title>The Global Catalogue of Microorganisms (GCM) 10K type strain sequencing project: providing services to taxonomists for standard genome sequencing and annotation.</title>
        <authorList>
            <consortium name="The Broad Institute Genomics Platform"/>
            <consortium name="The Broad Institute Genome Sequencing Center for Infectious Disease"/>
            <person name="Wu L."/>
            <person name="Ma J."/>
        </authorList>
    </citation>
    <scope>NUCLEOTIDE SEQUENCE [LARGE SCALE GENOMIC DNA]</scope>
    <source>
        <strain evidence="5">JCM 3115</strain>
    </source>
</reference>
<organism evidence="4 5">
    <name type="scientific">Streptosporangium pseudovulgare</name>
    <dbReference type="NCBI Taxonomy" id="35765"/>
    <lineage>
        <taxon>Bacteria</taxon>
        <taxon>Bacillati</taxon>
        <taxon>Actinomycetota</taxon>
        <taxon>Actinomycetes</taxon>
        <taxon>Streptosporangiales</taxon>
        <taxon>Streptosporangiaceae</taxon>
        <taxon>Streptosporangium</taxon>
    </lineage>
</organism>
<feature type="transmembrane region" description="Helical" evidence="2">
    <location>
        <begin position="28"/>
        <end position="48"/>
    </location>
</feature>
<dbReference type="InterPro" id="IPR036365">
    <property type="entry name" value="PGBD-like_sf"/>
</dbReference>
<dbReference type="SUPFAM" id="SSF47090">
    <property type="entry name" value="PGBD-like"/>
    <property type="match status" value="1"/>
</dbReference>
<evidence type="ECO:0000313" key="4">
    <source>
        <dbReference type="EMBL" id="GGP98489.1"/>
    </source>
</evidence>
<proteinExistence type="predicted"/>
<dbReference type="Proteomes" id="UP000611554">
    <property type="component" value="Unassembled WGS sequence"/>
</dbReference>
<accession>A0ABQ2QXA7</accession>
<dbReference type="RefSeq" id="WP_189247126.1">
    <property type="nucleotide sequence ID" value="NZ_BMQJ01000006.1"/>
</dbReference>
<dbReference type="Pfam" id="PF01471">
    <property type="entry name" value="PG_binding_1"/>
    <property type="match status" value="1"/>
</dbReference>
<keyword evidence="2" id="KW-0812">Transmembrane</keyword>
<keyword evidence="5" id="KW-1185">Reference proteome</keyword>